<name>A0A7Z1AWD5_9PSEU</name>
<evidence type="ECO:0000313" key="3">
    <source>
        <dbReference type="EMBL" id="OLF07825.1"/>
    </source>
</evidence>
<feature type="region of interest" description="Disordered" evidence="1">
    <location>
        <begin position="196"/>
        <end position="216"/>
    </location>
</feature>
<gene>
    <name evidence="3" type="ORF">BLA60_26270</name>
</gene>
<protein>
    <recommendedName>
        <fullName evidence="2">CHAT domain-containing protein</fullName>
    </recommendedName>
</protein>
<accession>A0A7Z1AWD5</accession>
<organism evidence="3 4">
    <name type="scientific">Actinophytocola xinjiangensis</name>
    <dbReference type="NCBI Taxonomy" id="485602"/>
    <lineage>
        <taxon>Bacteria</taxon>
        <taxon>Bacillati</taxon>
        <taxon>Actinomycetota</taxon>
        <taxon>Actinomycetes</taxon>
        <taxon>Pseudonocardiales</taxon>
        <taxon>Pseudonocardiaceae</taxon>
    </lineage>
</organism>
<reference evidence="3 4" key="1">
    <citation type="submission" date="2016-12" db="EMBL/GenBank/DDBJ databases">
        <title>The draft genome sequence of Actinophytocola xinjiangensis.</title>
        <authorList>
            <person name="Wang W."/>
            <person name="Yuan L."/>
        </authorList>
    </citation>
    <scope>NUCLEOTIDE SEQUENCE [LARGE SCALE GENOMIC DNA]</scope>
    <source>
        <strain evidence="3 4">CGMCC 4.4663</strain>
    </source>
</reference>
<comment type="caution">
    <text evidence="3">The sequence shown here is derived from an EMBL/GenBank/DDBJ whole genome shotgun (WGS) entry which is preliminary data.</text>
</comment>
<evidence type="ECO:0000256" key="1">
    <source>
        <dbReference type="SAM" id="MobiDB-lite"/>
    </source>
</evidence>
<dbReference type="Proteomes" id="UP000185696">
    <property type="component" value="Unassembled WGS sequence"/>
</dbReference>
<dbReference type="Pfam" id="PF12770">
    <property type="entry name" value="CHAT"/>
    <property type="match status" value="1"/>
</dbReference>
<dbReference type="EMBL" id="MSIF01000014">
    <property type="protein sequence ID" value="OLF07825.1"/>
    <property type="molecule type" value="Genomic_DNA"/>
</dbReference>
<dbReference type="OrthoDB" id="4149784at2"/>
<keyword evidence="4" id="KW-1185">Reference proteome</keyword>
<dbReference type="InterPro" id="IPR024983">
    <property type="entry name" value="CHAT_dom"/>
</dbReference>
<dbReference type="AlphaFoldDB" id="A0A7Z1AWD5"/>
<feature type="compositionally biased region" description="Low complexity" evidence="1">
    <location>
        <begin position="201"/>
        <end position="216"/>
    </location>
</feature>
<evidence type="ECO:0000313" key="4">
    <source>
        <dbReference type="Proteomes" id="UP000185696"/>
    </source>
</evidence>
<proteinExistence type="predicted"/>
<evidence type="ECO:0000259" key="2">
    <source>
        <dbReference type="Pfam" id="PF12770"/>
    </source>
</evidence>
<dbReference type="RefSeq" id="WP_075135665.1">
    <property type="nucleotide sequence ID" value="NZ_MSIF01000014.1"/>
</dbReference>
<feature type="domain" description="CHAT" evidence="2">
    <location>
        <begin position="750"/>
        <end position="1052"/>
    </location>
</feature>
<sequence>MGELGSVERCRALVVSALTGGEPKRVVAEFLAAIARVPVERRGRLAGAVILALGVPVPEELVAMADSDPPAVRRWGSVRAATRATLDFSRQLDSAAPDPGVLDGIVSMAAAALPADLGNLFTGMFQAQRSGDIDEWVRIVTTVSSTLEGMLGDDDHPHANAWREQLRTMTDLASAASRRDRSAMLDSVDSLRAATRDALSAATPETPATATPDETPVGQCRTLIVRALTEDDGEQVVEEFWAEISRLPADHPQRARLAAALVIACEEGGVAYLWRAAGLLKIVDADPPAAPRWPKARQGARAQAEAFEHLADPHHSPDTTAKAIADLMGDRANQLSTAFGELLAAIARAQHDENLSELDRISAALPGLLDAMVGDDPRTRADRDQLLALARFVTAGSRSDPAGLRAVFDALPPMPGATDLDHAINRVMDAQRSMLADGQLTDEQLTELARSAADADLPPLPRITQYQFLGIGHFARGPRHHDRAVAALRAGLELSGSAAPALRAACQATLAHVLSLRPETGEEAVARLEDARELLGGPESPLWILTTKQLADVRQQAGQGRAATELKLLAQRGYAWRALRESSVVGARDAVREAAGSAVEVARQCLRIGDVAGAVRALDSGRGLMLFAAVELPKVPDKLRAAGHDDLARRWLADGGANAETRRAALAVLPDRDRLLDPPDLDEIRAALRTVDADALVYLAPGLAVVAPVDGAPVWLELPDLDAGGVAEVRRYLDPTRDLAPAGVGDLDAVGGWAWRVAVGPLLELLAVPEPRIVLVPMGDLARIPWEAARRPDGVYAIELAAFSHAVSARLLCENAALPAVAAGGGGLIVGDPETAGAAAGLAAARVEAHALRGFYPHARYVGRLPDGTTSAAGAGTAAQVRRWLAEEDPAAGGVAHLACHGRHEADQGQAYLVLAPETPGGPASRLAAEQIGTGRPIGLVVLAACHSGRSIQGFDEAYSLGTAFLAGRVRSVLSAQWAVPDRETSALMYLFHHYRVVEGRAVREALRLAQLWMLDPDRRAPAGMPAGLLASVPERKPAQVVAWAGFVHYGQ</sequence>